<dbReference type="Proteomes" id="UP001327957">
    <property type="component" value="Unassembled WGS sequence"/>
</dbReference>
<dbReference type="AlphaFoldDB" id="A0AAV9TPX1"/>
<name>A0AAV9TPX1_9PEZI</name>
<evidence type="ECO:0000313" key="4">
    <source>
        <dbReference type="Proteomes" id="UP001327957"/>
    </source>
</evidence>
<organism evidence="2 4">
    <name type="scientific">Colletotrichum tabaci</name>
    <dbReference type="NCBI Taxonomy" id="1209068"/>
    <lineage>
        <taxon>Eukaryota</taxon>
        <taxon>Fungi</taxon>
        <taxon>Dikarya</taxon>
        <taxon>Ascomycota</taxon>
        <taxon>Pezizomycotina</taxon>
        <taxon>Sordariomycetes</taxon>
        <taxon>Hypocreomycetidae</taxon>
        <taxon>Glomerellales</taxon>
        <taxon>Glomerellaceae</taxon>
        <taxon>Colletotrichum</taxon>
        <taxon>Colletotrichum destructivum species complex</taxon>
    </lineage>
</organism>
<feature type="chain" id="PRO_5044716743" evidence="1">
    <location>
        <begin position="18"/>
        <end position="428"/>
    </location>
</feature>
<keyword evidence="1" id="KW-0732">Signal</keyword>
<reference evidence="2 4" key="1">
    <citation type="submission" date="2023-04" db="EMBL/GenBank/DDBJ databases">
        <title>Colletotrichum tabacum stain YC1 causing leaf anthracnose on Nicotiana tabacum(L.) cv.</title>
        <authorList>
            <person name="Ji Z."/>
            <person name="Wang M."/>
            <person name="Zhang J."/>
            <person name="Wang N."/>
            <person name="Zhou Z."/>
        </authorList>
    </citation>
    <scope>NUCLEOTIDE SEQUENCE [LARGE SCALE GENOMIC DNA]</scope>
    <source>
        <strain evidence="2 4">YC1</strain>
    </source>
</reference>
<evidence type="ECO:0000313" key="2">
    <source>
        <dbReference type="EMBL" id="KAK6225135.1"/>
    </source>
</evidence>
<sequence length="428" mass="47494">MRYYTLLALWAFSSATAAPLDGAALASQNIQVTLHFLKAEHMQPSMTAYNNDRSKVIGRSCSTSLALGTSSIVFAVDRNGSGNITVNEREFRVIDDPELSGGIVCGRMHSDLETVVNCEVAVPASLDLAHLDRRSAPGCMWKRSAGIEDGLGLEATLEGFYRRPGFLPLEQPLAPPDNLTLTERQNCGVTKRDSYRVGDGNPHQNPLNIQLSAKILRNFQKPKSFLFHRLVRFSNSLGCDGNPGDYFALWKKQAQTAYTVQNRMFVCDEPRDAGGNYVMWSPNRDNRGGWYYCVHGRQYGIKKRGNSVITYLIAYLLIPINPLSGIPIIHDVQDGYRMLTMTVRLECIVLVKSEKPIDTGLLKGASDWMQLFVGTGKAPLGIFLNEAITIDNFISLTTRTLSIDDSRVIEAGLNCVFKNYPAVCRELD</sequence>
<comment type="caution">
    <text evidence="2">The sequence shown here is derived from an EMBL/GenBank/DDBJ whole genome shotgun (WGS) entry which is preliminary data.</text>
</comment>
<dbReference type="EMBL" id="JASAOK010000007">
    <property type="protein sequence ID" value="KAK6225135.1"/>
    <property type="molecule type" value="Genomic_DNA"/>
</dbReference>
<keyword evidence="4" id="KW-1185">Reference proteome</keyword>
<dbReference type="EMBL" id="JASAOK010000006">
    <property type="protein sequence ID" value="KAK6225144.1"/>
    <property type="molecule type" value="Genomic_DNA"/>
</dbReference>
<feature type="signal peptide" evidence="1">
    <location>
        <begin position="1"/>
        <end position="17"/>
    </location>
</feature>
<gene>
    <name evidence="3" type="ORF">QIS74_02525</name>
    <name evidence="2" type="ORF">QIS74_02533</name>
</gene>
<accession>A0AAV9TPX1</accession>
<evidence type="ECO:0000313" key="3">
    <source>
        <dbReference type="EMBL" id="KAK6225144.1"/>
    </source>
</evidence>
<proteinExistence type="predicted"/>
<evidence type="ECO:0000256" key="1">
    <source>
        <dbReference type="SAM" id="SignalP"/>
    </source>
</evidence>
<protein>
    <submittedName>
        <fullName evidence="2">Uncharacterized protein</fullName>
    </submittedName>
</protein>